<evidence type="ECO:0000256" key="8">
    <source>
        <dbReference type="ARBA" id="ARBA00022840"/>
    </source>
</evidence>
<keyword evidence="5 12" id="KW-0479">Metal-binding</keyword>
<dbReference type="PRINTS" id="PR00990">
    <property type="entry name" value="RIBOKINASE"/>
</dbReference>
<evidence type="ECO:0000256" key="3">
    <source>
        <dbReference type="ARBA" id="ARBA00016943"/>
    </source>
</evidence>
<organism evidence="14 15">
    <name type="scientific">Labrys monachus</name>
    <dbReference type="NCBI Taxonomy" id="217067"/>
    <lineage>
        <taxon>Bacteria</taxon>
        <taxon>Pseudomonadati</taxon>
        <taxon>Pseudomonadota</taxon>
        <taxon>Alphaproteobacteria</taxon>
        <taxon>Hyphomicrobiales</taxon>
        <taxon>Xanthobacteraceae</taxon>
        <taxon>Labrys</taxon>
    </lineage>
</organism>
<dbReference type="PANTHER" id="PTHR10584:SF166">
    <property type="entry name" value="RIBOKINASE"/>
    <property type="match status" value="1"/>
</dbReference>
<comment type="catalytic activity">
    <reaction evidence="12">
        <text>D-ribose + ATP = D-ribose 5-phosphate + ADP + H(+)</text>
        <dbReference type="Rhea" id="RHEA:13697"/>
        <dbReference type="ChEBI" id="CHEBI:15378"/>
        <dbReference type="ChEBI" id="CHEBI:30616"/>
        <dbReference type="ChEBI" id="CHEBI:47013"/>
        <dbReference type="ChEBI" id="CHEBI:78346"/>
        <dbReference type="ChEBI" id="CHEBI:456216"/>
        <dbReference type="EC" id="2.7.1.15"/>
    </reaction>
</comment>
<feature type="binding site" evidence="12">
    <location>
        <position position="277"/>
    </location>
    <ligand>
        <name>K(+)</name>
        <dbReference type="ChEBI" id="CHEBI:29103"/>
    </ligand>
</feature>
<evidence type="ECO:0000256" key="10">
    <source>
        <dbReference type="ARBA" id="ARBA00022958"/>
    </source>
</evidence>
<dbReference type="InterPro" id="IPR011877">
    <property type="entry name" value="Ribokinase"/>
</dbReference>
<reference evidence="14 15" key="1">
    <citation type="submission" date="2023-07" db="EMBL/GenBank/DDBJ databases">
        <title>Genomic Encyclopedia of Type Strains, Phase IV (KMG-IV): sequencing the most valuable type-strain genomes for metagenomic binning, comparative biology and taxonomic classification.</title>
        <authorList>
            <person name="Goeker M."/>
        </authorList>
    </citation>
    <scope>NUCLEOTIDE SEQUENCE [LARGE SCALE GENOMIC DNA]</scope>
    <source>
        <strain evidence="14 15">DSM 5896</strain>
    </source>
</reference>
<feature type="binding site" evidence="12">
    <location>
        <position position="280"/>
    </location>
    <ligand>
        <name>K(+)</name>
        <dbReference type="ChEBI" id="CHEBI:29103"/>
    </ligand>
</feature>
<feature type="binding site" evidence="12">
    <location>
        <begin position="246"/>
        <end position="247"/>
    </location>
    <ligand>
        <name>ATP</name>
        <dbReference type="ChEBI" id="CHEBI:30616"/>
    </ligand>
</feature>
<gene>
    <name evidence="12" type="primary">rbsK</name>
    <name evidence="14" type="ORF">J3R73_005841</name>
</gene>
<dbReference type="PROSITE" id="PS00584">
    <property type="entry name" value="PFKB_KINASES_2"/>
    <property type="match status" value="1"/>
</dbReference>
<dbReference type="SUPFAM" id="SSF53613">
    <property type="entry name" value="Ribokinase-like"/>
    <property type="match status" value="1"/>
</dbReference>
<keyword evidence="4 12" id="KW-0808">Transferase</keyword>
<dbReference type="EC" id="2.7.1.15" evidence="2 12"/>
<dbReference type="Proteomes" id="UP001237448">
    <property type="component" value="Unassembled WGS sequence"/>
</dbReference>
<sequence length="302" mass="30750">MIVVFGSLGVDLVTNVSHIPHPGETVLCDGYFMVPGGKGANQAVAAARAGSKTAIIGSRGNDGFADLAVSVMAEAGVDISALRRTGRPTAVALITVEESGENAIVVASGANQLTDATQLEAYPLAKGDIVLLQREIRDSENFAAIAQAKARGARVILNVAPAGPIPADMLRLLDDLVVNEHEALVVARAAGIDVADPEEAVRLISERFGCAAIVTLGADGVVGWIDGVRRSAPALKIVPVDTTAAGDTFTGAYAAALEQGFGFTEALARGAAAGSLACTRPGAQSSIPTKAEIDENTRGLSA</sequence>
<feature type="active site" description="Proton acceptor" evidence="12">
    <location>
        <position position="247"/>
    </location>
</feature>
<feature type="domain" description="Carbohydrate kinase PfkB" evidence="13">
    <location>
        <begin position="2"/>
        <end position="289"/>
    </location>
</feature>
<evidence type="ECO:0000256" key="6">
    <source>
        <dbReference type="ARBA" id="ARBA00022741"/>
    </source>
</evidence>
<keyword evidence="15" id="KW-1185">Reference proteome</keyword>
<dbReference type="InterPro" id="IPR002139">
    <property type="entry name" value="Ribo/fructo_kinase"/>
</dbReference>
<evidence type="ECO:0000256" key="12">
    <source>
        <dbReference type="HAMAP-Rule" id="MF_01987"/>
    </source>
</evidence>
<comment type="pathway">
    <text evidence="12">Carbohydrate metabolism; D-ribose degradation; D-ribose 5-phosphate from beta-D-ribopyranose: step 2/2.</text>
</comment>
<protein>
    <recommendedName>
        <fullName evidence="3 12">Ribokinase</fullName>
        <shortName evidence="12">RK</shortName>
        <ecNumber evidence="2 12">2.7.1.15</ecNumber>
    </recommendedName>
</protein>
<evidence type="ECO:0000256" key="11">
    <source>
        <dbReference type="ARBA" id="ARBA00023277"/>
    </source>
</evidence>
<keyword evidence="12" id="KW-0963">Cytoplasm</keyword>
<keyword evidence="8 12" id="KW-0067">ATP-binding</keyword>
<comment type="function">
    <text evidence="12">Catalyzes the phosphorylation of ribose at O-5 in a reaction requiring ATP and magnesium. The resulting D-ribose-5-phosphate can then be used either for sythesis of nucleotides, histidine, and tryptophan, or as a component of the pentose phosphate pathway.</text>
</comment>
<evidence type="ECO:0000256" key="9">
    <source>
        <dbReference type="ARBA" id="ARBA00022842"/>
    </source>
</evidence>
<dbReference type="EMBL" id="JAUSVK010000001">
    <property type="protein sequence ID" value="MDQ0396049.1"/>
    <property type="molecule type" value="Genomic_DNA"/>
</dbReference>
<dbReference type="GO" id="GO:0004747">
    <property type="term" value="F:ribokinase activity"/>
    <property type="evidence" value="ECO:0007669"/>
    <property type="project" value="UniProtKB-EC"/>
</dbReference>
<evidence type="ECO:0000256" key="1">
    <source>
        <dbReference type="ARBA" id="ARBA00005380"/>
    </source>
</evidence>
<comment type="similarity">
    <text evidence="1">Belongs to the carbohydrate kinase pfkB family.</text>
</comment>
<evidence type="ECO:0000256" key="4">
    <source>
        <dbReference type="ARBA" id="ARBA00022679"/>
    </source>
</evidence>
<comment type="subcellular location">
    <subcellularLocation>
        <location evidence="12">Cytoplasm</location>
    </subcellularLocation>
</comment>
<feature type="binding site" evidence="12">
    <location>
        <begin position="37"/>
        <end position="41"/>
    </location>
    <ligand>
        <name>substrate</name>
    </ligand>
</feature>
<dbReference type="PANTHER" id="PTHR10584">
    <property type="entry name" value="SUGAR KINASE"/>
    <property type="match status" value="1"/>
</dbReference>
<feature type="binding site" evidence="12">
    <location>
        <begin position="9"/>
        <end position="11"/>
    </location>
    <ligand>
        <name>substrate</name>
    </ligand>
</feature>
<name>A0ABU0FN55_9HYPH</name>
<feature type="binding site" evidence="12">
    <location>
        <position position="286"/>
    </location>
    <ligand>
        <name>K(+)</name>
        <dbReference type="ChEBI" id="CHEBI:29103"/>
    </ligand>
</feature>
<dbReference type="InterPro" id="IPR011611">
    <property type="entry name" value="PfkB_dom"/>
</dbReference>
<comment type="similarity">
    <text evidence="12">Belongs to the carbohydrate kinase PfkB family. Ribokinase subfamily.</text>
</comment>
<comment type="cofactor">
    <cofactor evidence="12">
        <name>Mg(2+)</name>
        <dbReference type="ChEBI" id="CHEBI:18420"/>
    </cofactor>
    <text evidence="12">Requires a divalent cation, most likely magnesium in vivo, as an electrophilic catalyst to aid phosphoryl group transfer. It is the chelate of the metal and the nucleotide that is the actual substrate.</text>
</comment>
<dbReference type="CDD" id="cd01174">
    <property type="entry name" value="ribokinase"/>
    <property type="match status" value="1"/>
</dbReference>
<accession>A0ABU0FN55</accession>
<evidence type="ECO:0000256" key="2">
    <source>
        <dbReference type="ARBA" id="ARBA00012035"/>
    </source>
</evidence>
<dbReference type="InterPro" id="IPR029056">
    <property type="entry name" value="Ribokinase-like"/>
</dbReference>
<keyword evidence="7 12" id="KW-0418">Kinase</keyword>
<dbReference type="HAMAP" id="MF_01987">
    <property type="entry name" value="Ribokinase"/>
    <property type="match status" value="1"/>
</dbReference>
<keyword evidence="11 12" id="KW-0119">Carbohydrate metabolism</keyword>
<proteinExistence type="inferred from homology"/>
<keyword evidence="10 12" id="KW-0630">Potassium</keyword>
<evidence type="ECO:0000256" key="5">
    <source>
        <dbReference type="ARBA" id="ARBA00022723"/>
    </source>
</evidence>
<dbReference type="RefSeq" id="WP_307435711.1">
    <property type="nucleotide sequence ID" value="NZ_JAUSVK010000001.1"/>
</dbReference>
<keyword evidence="6 12" id="KW-0547">Nucleotide-binding</keyword>
<feature type="binding site" evidence="12">
    <location>
        <position position="241"/>
    </location>
    <ligand>
        <name>K(+)</name>
        <dbReference type="ChEBI" id="CHEBI:29103"/>
    </ligand>
</feature>
<feature type="binding site" evidence="12">
    <location>
        <position position="135"/>
    </location>
    <ligand>
        <name>substrate</name>
    </ligand>
</feature>
<comment type="subunit">
    <text evidence="12">Homodimer.</text>
</comment>
<comment type="caution">
    <text evidence="12">Lacks conserved residue(s) required for the propagation of feature annotation.</text>
</comment>
<feature type="binding site" evidence="12">
    <location>
        <position position="247"/>
    </location>
    <ligand>
        <name>substrate</name>
    </ligand>
</feature>
<feature type="binding site" evidence="12">
    <location>
        <position position="282"/>
    </location>
    <ligand>
        <name>K(+)</name>
        <dbReference type="ChEBI" id="CHEBI:29103"/>
    </ligand>
</feature>
<feature type="binding site" evidence="12">
    <location>
        <begin position="215"/>
        <end position="220"/>
    </location>
    <ligand>
        <name>ATP</name>
        <dbReference type="ChEBI" id="CHEBI:30616"/>
    </ligand>
</feature>
<feature type="binding site" evidence="12">
    <location>
        <position position="243"/>
    </location>
    <ligand>
        <name>K(+)</name>
        <dbReference type="ChEBI" id="CHEBI:29103"/>
    </ligand>
</feature>
<evidence type="ECO:0000259" key="13">
    <source>
        <dbReference type="Pfam" id="PF00294"/>
    </source>
</evidence>
<dbReference type="Gene3D" id="3.40.1190.20">
    <property type="match status" value="1"/>
</dbReference>
<evidence type="ECO:0000313" key="15">
    <source>
        <dbReference type="Proteomes" id="UP001237448"/>
    </source>
</evidence>
<evidence type="ECO:0000313" key="14">
    <source>
        <dbReference type="EMBL" id="MDQ0396049.1"/>
    </source>
</evidence>
<feature type="binding site" evidence="12">
    <location>
        <position position="179"/>
    </location>
    <ligand>
        <name>ATP</name>
        <dbReference type="ChEBI" id="CHEBI:30616"/>
    </ligand>
</feature>
<dbReference type="InterPro" id="IPR002173">
    <property type="entry name" value="Carboh/pur_kinase_PfkB_CS"/>
</dbReference>
<comment type="caution">
    <text evidence="14">The sequence shown here is derived from an EMBL/GenBank/DDBJ whole genome shotgun (WGS) entry which is preliminary data.</text>
</comment>
<dbReference type="Pfam" id="PF00294">
    <property type="entry name" value="PfkB"/>
    <property type="match status" value="1"/>
</dbReference>
<evidence type="ECO:0000256" key="7">
    <source>
        <dbReference type="ARBA" id="ARBA00022777"/>
    </source>
</evidence>
<keyword evidence="9 12" id="KW-0460">Magnesium</keyword>
<comment type="activity regulation">
    <text evidence="12">Activated by a monovalent cation that binds near, but not in, the active site. The most likely occupant of the site in vivo is potassium. Ion binding induces a conformational change that may alter substrate affinity.</text>
</comment>